<accession>A0A9P0AQF0</accession>
<dbReference type="InterPro" id="IPR024332">
    <property type="entry name" value="MOZART2"/>
</dbReference>
<dbReference type="AlphaFoldDB" id="A0A9P0AQF0"/>
<dbReference type="OrthoDB" id="10064769at2759"/>
<sequence length="82" mass="9355">MPSKIKHSESSSVLDNKLRPHQDELLHLAELAGVYIDPKVFRILVELLNMGVDPTTITKLLTTIQKNSDKHKQHSAQRRSEK</sequence>
<reference evidence="6" key="1">
    <citation type="submission" date="2021-12" db="EMBL/GenBank/DDBJ databases">
        <authorList>
            <person name="King R."/>
        </authorList>
    </citation>
    <scope>NUCLEOTIDE SEQUENCE</scope>
</reference>
<evidence type="ECO:0000256" key="3">
    <source>
        <dbReference type="ARBA" id="ARBA00007286"/>
    </source>
</evidence>
<keyword evidence="4" id="KW-0963">Cytoplasm</keyword>
<evidence type="ECO:0008006" key="8">
    <source>
        <dbReference type="Google" id="ProtNLM"/>
    </source>
</evidence>
<evidence type="ECO:0000256" key="1">
    <source>
        <dbReference type="ARBA" id="ARBA00004186"/>
    </source>
</evidence>
<organism evidence="6 7">
    <name type="scientific">Brassicogethes aeneus</name>
    <name type="common">Rape pollen beetle</name>
    <name type="synonym">Meligethes aeneus</name>
    <dbReference type="NCBI Taxonomy" id="1431903"/>
    <lineage>
        <taxon>Eukaryota</taxon>
        <taxon>Metazoa</taxon>
        <taxon>Ecdysozoa</taxon>
        <taxon>Arthropoda</taxon>
        <taxon>Hexapoda</taxon>
        <taxon>Insecta</taxon>
        <taxon>Pterygota</taxon>
        <taxon>Neoptera</taxon>
        <taxon>Endopterygota</taxon>
        <taxon>Coleoptera</taxon>
        <taxon>Polyphaga</taxon>
        <taxon>Cucujiformia</taxon>
        <taxon>Nitidulidae</taxon>
        <taxon>Meligethinae</taxon>
        <taxon>Brassicogethes</taxon>
    </lineage>
</organism>
<gene>
    <name evidence="6" type="ORF">MELIAE_LOCUS346</name>
</gene>
<evidence type="ECO:0000256" key="5">
    <source>
        <dbReference type="ARBA" id="ARBA00023212"/>
    </source>
</evidence>
<dbReference type="Pfam" id="PF12926">
    <property type="entry name" value="MOZART2"/>
    <property type="match status" value="1"/>
</dbReference>
<evidence type="ECO:0000313" key="6">
    <source>
        <dbReference type="EMBL" id="CAH0546102.1"/>
    </source>
</evidence>
<name>A0A9P0AQF0_BRAAE</name>
<protein>
    <recommendedName>
        <fullName evidence="8">Mitotic-spindle organizing protein 1</fullName>
    </recommendedName>
</protein>
<dbReference type="EMBL" id="OV121132">
    <property type="protein sequence ID" value="CAH0546102.1"/>
    <property type="molecule type" value="Genomic_DNA"/>
</dbReference>
<dbReference type="GO" id="GO:0005819">
    <property type="term" value="C:spindle"/>
    <property type="evidence" value="ECO:0007669"/>
    <property type="project" value="UniProtKB-SubCell"/>
</dbReference>
<dbReference type="GO" id="GO:0005813">
    <property type="term" value="C:centrosome"/>
    <property type="evidence" value="ECO:0007669"/>
    <property type="project" value="UniProtKB-SubCell"/>
</dbReference>
<keyword evidence="7" id="KW-1185">Reference proteome</keyword>
<dbReference type="Proteomes" id="UP001154078">
    <property type="component" value="Chromosome 1"/>
</dbReference>
<keyword evidence="5" id="KW-0206">Cytoskeleton</keyword>
<comment type="similarity">
    <text evidence="3">Belongs to the MOZART2 family.</text>
</comment>
<evidence type="ECO:0000256" key="4">
    <source>
        <dbReference type="ARBA" id="ARBA00022490"/>
    </source>
</evidence>
<proteinExistence type="inferred from homology"/>
<evidence type="ECO:0000256" key="2">
    <source>
        <dbReference type="ARBA" id="ARBA00004300"/>
    </source>
</evidence>
<comment type="subcellular location">
    <subcellularLocation>
        <location evidence="2">Cytoplasm</location>
        <location evidence="2">Cytoskeleton</location>
        <location evidence="2">Microtubule organizing center</location>
        <location evidence="2">Centrosome</location>
    </subcellularLocation>
    <subcellularLocation>
        <location evidence="1">Cytoplasm</location>
        <location evidence="1">Cytoskeleton</location>
        <location evidence="1">Spindle</location>
    </subcellularLocation>
</comment>
<evidence type="ECO:0000313" key="7">
    <source>
        <dbReference type="Proteomes" id="UP001154078"/>
    </source>
</evidence>